<proteinExistence type="predicted"/>
<accession>J3LZD7</accession>
<name>J3LZD7_ORYBR</name>
<gene>
    <name evidence="2" type="primary">LOC102702093</name>
</gene>
<evidence type="ECO:0000313" key="3">
    <source>
        <dbReference type="Proteomes" id="UP000006038"/>
    </source>
</evidence>
<dbReference type="EnsemblPlants" id="OB04G25120.1">
    <property type="protein sequence ID" value="OB04G25120.1"/>
    <property type="gene ID" value="OB04G25120"/>
</dbReference>
<keyword evidence="3" id="KW-1185">Reference proteome</keyword>
<protein>
    <submittedName>
        <fullName evidence="2">Uncharacterized protein</fullName>
    </submittedName>
</protein>
<dbReference type="Gramene" id="OB04G25120.1">
    <property type="protein sequence ID" value="OB04G25120.1"/>
    <property type="gene ID" value="OB04G25120"/>
</dbReference>
<dbReference type="AlphaFoldDB" id="J3LZD7"/>
<dbReference type="Proteomes" id="UP000006038">
    <property type="component" value="Chromosome 4"/>
</dbReference>
<sequence>MMSDSEYSSTDSEATLDDLPPIVIDANLEEEENRVVVSPMWNPQGSHMLFNNQPLDVMPLNAIPFGQKVSLGKEKEEVPVPQWMKELDLYKDGDWKVFLQIRDDGHKDWSYNHREYQAVFRSRAEVKLFMDTTLINGTNIFKGRKLQKKRALDSNGEGSGGSTSTRAKKITATKKSEKTSSTGNYPVVPKPGPTLPPGFV</sequence>
<organism evidence="2">
    <name type="scientific">Oryza brachyantha</name>
    <name type="common">malo sina</name>
    <dbReference type="NCBI Taxonomy" id="4533"/>
    <lineage>
        <taxon>Eukaryota</taxon>
        <taxon>Viridiplantae</taxon>
        <taxon>Streptophyta</taxon>
        <taxon>Embryophyta</taxon>
        <taxon>Tracheophyta</taxon>
        <taxon>Spermatophyta</taxon>
        <taxon>Magnoliopsida</taxon>
        <taxon>Liliopsida</taxon>
        <taxon>Poales</taxon>
        <taxon>Poaceae</taxon>
        <taxon>BOP clade</taxon>
        <taxon>Oryzoideae</taxon>
        <taxon>Oryzeae</taxon>
        <taxon>Oryzinae</taxon>
        <taxon>Oryza</taxon>
    </lineage>
</organism>
<evidence type="ECO:0000313" key="2">
    <source>
        <dbReference type="EnsemblPlants" id="OB04G25120.1"/>
    </source>
</evidence>
<evidence type="ECO:0000256" key="1">
    <source>
        <dbReference type="SAM" id="MobiDB-lite"/>
    </source>
</evidence>
<feature type="compositionally biased region" description="Pro residues" evidence="1">
    <location>
        <begin position="188"/>
        <end position="200"/>
    </location>
</feature>
<dbReference type="OMA" id="GHKDWFY"/>
<reference evidence="2" key="2">
    <citation type="submission" date="2013-04" db="UniProtKB">
        <authorList>
            <consortium name="EnsemblPlants"/>
        </authorList>
    </citation>
    <scope>IDENTIFICATION</scope>
</reference>
<dbReference type="eggNOG" id="ENOG502R3P4">
    <property type="taxonomic scope" value="Eukaryota"/>
</dbReference>
<dbReference type="HOGENOM" id="CLU_088738_0_0_1"/>
<reference evidence="2" key="1">
    <citation type="journal article" date="2013" name="Nat. Commun.">
        <title>Whole-genome sequencing of Oryza brachyantha reveals mechanisms underlying Oryza genome evolution.</title>
        <authorList>
            <person name="Chen J."/>
            <person name="Huang Q."/>
            <person name="Gao D."/>
            <person name="Wang J."/>
            <person name="Lang Y."/>
            <person name="Liu T."/>
            <person name="Li B."/>
            <person name="Bai Z."/>
            <person name="Luis Goicoechea J."/>
            <person name="Liang C."/>
            <person name="Chen C."/>
            <person name="Zhang W."/>
            <person name="Sun S."/>
            <person name="Liao Y."/>
            <person name="Zhang X."/>
            <person name="Yang L."/>
            <person name="Song C."/>
            <person name="Wang M."/>
            <person name="Shi J."/>
            <person name="Liu G."/>
            <person name="Liu J."/>
            <person name="Zhou H."/>
            <person name="Zhou W."/>
            <person name="Yu Q."/>
            <person name="An N."/>
            <person name="Chen Y."/>
            <person name="Cai Q."/>
            <person name="Wang B."/>
            <person name="Liu B."/>
            <person name="Min J."/>
            <person name="Huang Y."/>
            <person name="Wu H."/>
            <person name="Li Z."/>
            <person name="Zhang Y."/>
            <person name="Yin Y."/>
            <person name="Song W."/>
            <person name="Jiang J."/>
            <person name="Jackson S.A."/>
            <person name="Wing R.A."/>
            <person name="Wang J."/>
            <person name="Chen M."/>
        </authorList>
    </citation>
    <scope>NUCLEOTIDE SEQUENCE [LARGE SCALE GENOMIC DNA]</scope>
    <source>
        <strain evidence="2">cv. IRGC 101232</strain>
    </source>
</reference>
<feature type="region of interest" description="Disordered" evidence="1">
    <location>
        <begin position="146"/>
        <end position="200"/>
    </location>
</feature>